<dbReference type="HAMAP" id="MF_00712">
    <property type="entry name" value="GcvPA"/>
    <property type="match status" value="1"/>
</dbReference>
<dbReference type="PANTHER" id="PTHR42806:SF1">
    <property type="entry name" value="GLYCINE DEHYDROGENASE (DECARBOXYLATING)"/>
    <property type="match status" value="1"/>
</dbReference>
<evidence type="ECO:0000256" key="3">
    <source>
        <dbReference type="ARBA" id="ARBA00049026"/>
    </source>
</evidence>
<evidence type="ECO:0000256" key="4">
    <source>
        <dbReference type="HAMAP-Rule" id="MF_00712"/>
    </source>
</evidence>
<feature type="domain" description="Glycine cleavage system P-protein N-terminal" evidence="5">
    <location>
        <begin position="5"/>
        <end position="433"/>
    </location>
</feature>
<evidence type="ECO:0000313" key="6">
    <source>
        <dbReference type="EMBL" id="RSU04284.1"/>
    </source>
</evidence>
<dbReference type="InterPro" id="IPR023010">
    <property type="entry name" value="GcvPA"/>
</dbReference>
<name>A0A369B3B9_9ENTE</name>
<dbReference type="EMBL" id="NGJX01000002">
    <property type="protein sequence ID" value="RSU04284.1"/>
    <property type="molecule type" value="Genomic_DNA"/>
</dbReference>
<protein>
    <recommendedName>
        <fullName evidence="4">Probable glycine dehydrogenase (decarboxylating) subunit 1</fullName>
        <ecNumber evidence="4">1.4.4.2</ecNumber>
    </recommendedName>
    <alternativeName>
        <fullName evidence="4">Glycine cleavage system P-protein subunit 1</fullName>
    </alternativeName>
    <alternativeName>
        <fullName evidence="4">Glycine decarboxylase subunit 1</fullName>
    </alternativeName>
    <alternativeName>
        <fullName evidence="4">Glycine dehydrogenase (aminomethyl-transferring) subunit 1</fullName>
    </alternativeName>
</protein>
<comment type="function">
    <text evidence="1 4">The glycine cleavage system catalyzes the degradation of glycine. The P protein binds the alpha-amino group of glycine through its pyridoxal phosphate cofactor; CO(2) is released and the remaining methylamine moiety is then transferred to the lipoamide cofactor of the H protein.</text>
</comment>
<proteinExistence type="inferred from homology"/>
<dbReference type="PANTHER" id="PTHR42806">
    <property type="entry name" value="GLYCINE CLEAVAGE SYSTEM P-PROTEIN"/>
    <property type="match status" value="1"/>
</dbReference>
<dbReference type="NCBIfam" id="NF001696">
    <property type="entry name" value="PRK00451.1"/>
    <property type="match status" value="1"/>
</dbReference>
<dbReference type="InterPro" id="IPR020581">
    <property type="entry name" value="GDC_P"/>
</dbReference>
<dbReference type="Gene3D" id="3.40.640.10">
    <property type="entry name" value="Type I PLP-dependent aspartate aminotransferase-like (Major domain)"/>
    <property type="match status" value="1"/>
</dbReference>
<dbReference type="SUPFAM" id="SSF53383">
    <property type="entry name" value="PLP-dependent transferases"/>
    <property type="match status" value="1"/>
</dbReference>
<sequence>MGNYNYIPSSQTEQDELVKILGLNSVDDLFKEIPESLRIKELNIPSGKSEVEVRRIMEGIAQKNQVFHSIFRGAGSYYHYIPSIVKQITSKEEFLTAYTPYQAEISQGILQSIFEFQTMVSEMTGLPIANASVYDGSSAAAEGVNMCIDRRRNKALVSATTHPMTIQTIKTYCHAMGTEVVIVPEKNGVTDQEALASLLDETTACLYVEQPNYYGIIESCEELAEIVHESKAKFIMGINPITSSVLKTPFECGADIATGEGQPLGLAMNFGGPYLGFMATTEKMTRKLPGRIAGQTVDKDGERAFVLTLQAREQHIRREKSSSNICSNQAHCALTASVYLSAMGPNGLKNVAEQCYSKAHYLQKELSKIDGFGLVHSSEFFHEFLTHSPINPTEVNKALQEKGILGGLPVGDNILWCVTELATKEEMDYLVSTLKEVTKG</sequence>
<dbReference type="AlphaFoldDB" id="A0A369B3B9"/>
<dbReference type="RefSeq" id="WP_114288499.1">
    <property type="nucleotide sequence ID" value="NZ_CP081461.1"/>
</dbReference>
<evidence type="ECO:0000256" key="1">
    <source>
        <dbReference type="ARBA" id="ARBA00003788"/>
    </source>
</evidence>
<dbReference type="Pfam" id="PF02347">
    <property type="entry name" value="GDC-P"/>
    <property type="match status" value="1"/>
</dbReference>
<dbReference type="Gene3D" id="3.90.1150.10">
    <property type="entry name" value="Aspartate Aminotransferase, domain 1"/>
    <property type="match status" value="1"/>
</dbReference>
<organism evidence="6 7">
    <name type="scientific">Vagococcus fluvialis</name>
    <dbReference type="NCBI Taxonomy" id="2738"/>
    <lineage>
        <taxon>Bacteria</taxon>
        <taxon>Bacillati</taxon>
        <taxon>Bacillota</taxon>
        <taxon>Bacilli</taxon>
        <taxon>Lactobacillales</taxon>
        <taxon>Enterococcaceae</taxon>
        <taxon>Vagococcus</taxon>
    </lineage>
</organism>
<reference evidence="6 7" key="1">
    <citation type="submission" date="2017-05" db="EMBL/GenBank/DDBJ databases">
        <title>Vagococcus spp. assemblies.</title>
        <authorList>
            <person name="Gulvik C.A."/>
        </authorList>
    </citation>
    <scope>NUCLEOTIDE SEQUENCE [LARGE SCALE GENOMIC DNA]</scope>
    <source>
        <strain evidence="6 7">NCFB 2497</strain>
    </source>
</reference>
<evidence type="ECO:0000313" key="7">
    <source>
        <dbReference type="Proteomes" id="UP000288197"/>
    </source>
</evidence>
<dbReference type="CDD" id="cd00613">
    <property type="entry name" value="GDC-P"/>
    <property type="match status" value="1"/>
</dbReference>
<accession>A0A369B3B9</accession>
<dbReference type="GeneID" id="63145162"/>
<dbReference type="InterPro" id="IPR015421">
    <property type="entry name" value="PyrdxlP-dep_Trfase_major"/>
</dbReference>
<dbReference type="InterPro" id="IPR015422">
    <property type="entry name" value="PyrdxlP-dep_Trfase_small"/>
</dbReference>
<evidence type="ECO:0000256" key="2">
    <source>
        <dbReference type="ARBA" id="ARBA00023002"/>
    </source>
</evidence>
<dbReference type="GO" id="GO:0009116">
    <property type="term" value="P:nucleoside metabolic process"/>
    <property type="evidence" value="ECO:0007669"/>
    <property type="project" value="InterPro"/>
</dbReference>
<keyword evidence="2 4" id="KW-0560">Oxidoreductase</keyword>
<keyword evidence="7" id="KW-1185">Reference proteome</keyword>
<gene>
    <name evidence="4" type="primary">gcvPA</name>
    <name evidence="6" type="ORF">CBF32_02595</name>
</gene>
<dbReference type="OrthoDB" id="9771867at2"/>
<dbReference type="PIRSF" id="PIRSF006815">
    <property type="entry name" value="GcvPA"/>
    <property type="match status" value="1"/>
</dbReference>
<dbReference type="Proteomes" id="UP000288197">
    <property type="component" value="Unassembled WGS sequence"/>
</dbReference>
<dbReference type="InterPro" id="IPR015424">
    <property type="entry name" value="PyrdxlP-dep_Trfase"/>
</dbReference>
<evidence type="ECO:0000259" key="5">
    <source>
        <dbReference type="Pfam" id="PF02347"/>
    </source>
</evidence>
<comment type="caution">
    <text evidence="6">The sequence shown here is derived from an EMBL/GenBank/DDBJ whole genome shotgun (WGS) entry which is preliminary data.</text>
</comment>
<dbReference type="GO" id="GO:0019464">
    <property type="term" value="P:glycine decarboxylation via glycine cleavage system"/>
    <property type="evidence" value="ECO:0007669"/>
    <property type="project" value="UniProtKB-UniRule"/>
</dbReference>
<comment type="subunit">
    <text evidence="4">The glycine cleavage system is composed of four proteins: P, T, L and H. In this organism, the P 'protein' is a heterodimer of two subunits.</text>
</comment>
<comment type="catalytic activity">
    <reaction evidence="3 4">
        <text>N(6)-[(R)-lipoyl]-L-lysyl-[glycine-cleavage complex H protein] + glycine + H(+) = N(6)-[(R)-S(8)-aminomethyldihydrolipoyl]-L-lysyl-[glycine-cleavage complex H protein] + CO2</text>
        <dbReference type="Rhea" id="RHEA:24304"/>
        <dbReference type="Rhea" id="RHEA-COMP:10494"/>
        <dbReference type="Rhea" id="RHEA-COMP:10495"/>
        <dbReference type="ChEBI" id="CHEBI:15378"/>
        <dbReference type="ChEBI" id="CHEBI:16526"/>
        <dbReference type="ChEBI" id="CHEBI:57305"/>
        <dbReference type="ChEBI" id="CHEBI:83099"/>
        <dbReference type="ChEBI" id="CHEBI:83143"/>
        <dbReference type="EC" id="1.4.4.2"/>
    </reaction>
</comment>
<comment type="similarity">
    <text evidence="4">Belongs to the GcvP family. N-terminal subunit subfamily.</text>
</comment>
<dbReference type="InterPro" id="IPR049315">
    <property type="entry name" value="GDC-P_N"/>
</dbReference>
<dbReference type="EC" id="1.4.4.2" evidence="4"/>
<dbReference type="GO" id="GO:0004375">
    <property type="term" value="F:glycine dehydrogenase (decarboxylating) activity"/>
    <property type="evidence" value="ECO:0007669"/>
    <property type="project" value="UniProtKB-EC"/>
</dbReference>